<dbReference type="AlphaFoldDB" id="A0A6J6PGK8"/>
<name>A0A6J6PGK8_9ZZZZ</name>
<proteinExistence type="predicted"/>
<evidence type="ECO:0000313" key="1">
    <source>
        <dbReference type="EMBL" id="CAB4695454.1"/>
    </source>
</evidence>
<protein>
    <submittedName>
        <fullName evidence="1">Unannotated protein</fullName>
    </submittedName>
</protein>
<accession>A0A6J6PGK8</accession>
<gene>
    <name evidence="1" type="ORF">UFOPK2399_00992</name>
</gene>
<organism evidence="1">
    <name type="scientific">freshwater metagenome</name>
    <dbReference type="NCBI Taxonomy" id="449393"/>
    <lineage>
        <taxon>unclassified sequences</taxon>
        <taxon>metagenomes</taxon>
        <taxon>ecological metagenomes</taxon>
    </lineage>
</organism>
<dbReference type="EMBL" id="CAEZXP010000002">
    <property type="protein sequence ID" value="CAB4695454.1"/>
    <property type="molecule type" value="Genomic_DNA"/>
</dbReference>
<reference evidence="1" key="1">
    <citation type="submission" date="2020-05" db="EMBL/GenBank/DDBJ databases">
        <authorList>
            <person name="Chiriac C."/>
            <person name="Salcher M."/>
            <person name="Ghai R."/>
            <person name="Kavagutti S V."/>
        </authorList>
    </citation>
    <scope>NUCLEOTIDE SEQUENCE</scope>
</reference>
<sequence>MTRLTSLLALLLACATVGAGAANAETPALTHGPTLPDCGAQSVAPHELTLACGDGNYGLTNMAWTSWGSGRATGHGLASANDCSPTCAAGHFRTYRLTAVATTIKLCASGRTQYTRLVLTYGTKRPTGLKTTDRWTFACDAPGPGGSITPSSAHAQEGAKVTISGRAWATGADCSGKVVLSTAKGPFATVTPRRPSGSFHASWTARGTGAVIVIARETCVSASIGNRLWESTATVTIP</sequence>